<dbReference type="PANTHER" id="PTHR10231">
    <property type="entry name" value="NUCLEOTIDE-SUGAR TRANSMEMBRANE TRANSPORTER"/>
    <property type="match status" value="1"/>
</dbReference>
<keyword evidence="3 5" id="KW-1133">Transmembrane helix</keyword>
<feature type="transmembrane region" description="Helical" evidence="5">
    <location>
        <begin position="175"/>
        <end position="196"/>
    </location>
</feature>
<protein>
    <submittedName>
        <fullName evidence="7">UDP-galactose translocator</fullName>
    </submittedName>
</protein>
<comment type="caution">
    <text evidence="7">The sequence shown here is derived from an EMBL/GenBank/DDBJ whole genome shotgun (WGS) entry which is preliminary data.</text>
</comment>
<gene>
    <name evidence="7" type="ORF">SEMRO_130_G061860.1</name>
</gene>
<reference evidence="7" key="1">
    <citation type="submission" date="2020-06" db="EMBL/GenBank/DDBJ databases">
        <authorList>
            <consortium name="Plant Systems Biology data submission"/>
        </authorList>
    </citation>
    <scope>NUCLEOTIDE SEQUENCE</scope>
    <source>
        <strain evidence="7">D6</strain>
    </source>
</reference>
<feature type="chain" id="PRO_5040431813" evidence="6">
    <location>
        <begin position="23"/>
        <end position="383"/>
    </location>
</feature>
<evidence type="ECO:0000256" key="1">
    <source>
        <dbReference type="ARBA" id="ARBA00004141"/>
    </source>
</evidence>
<feature type="transmembrane region" description="Helical" evidence="5">
    <location>
        <begin position="292"/>
        <end position="313"/>
    </location>
</feature>
<dbReference type="SUPFAM" id="SSF103481">
    <property type="entry name" value="Multidrug resistance efflux transporter EmrE"/>
    <property type="match status" value="2"/>
</dbReference>
<feature type="transmembrane region" description="Helical" evidence="5">
    <location>
        <begin position="319"/>
        <end position="338"/>
    </location>
</feature>
<comment type="subcellular location">
    <subcellularLocation>
        <location evidence="1">Membrane</location>
        <topology evidence="1">Multi-pass membrane protein</topology>
    </subcellularLocation>
</comment>
<proteinExistence type="predicted"/>
<feature type="signal peptide" evidence="6">
    <location>
        <begin position="1"/>
        <end position="22"/>
    </location>
</feature>
<evidence type="ECO:0000313" key="8">
    <source>
        <dbReference type="Proteomes" id="UP001153069"/>
    </source>
</evidence>
<keyword evidence="4 5" id="KW-0472">Membrane</keyword>
<evidence type="ECO:0000256" key="2">
    <source>
        <dbReference type="ARBA" id="ARBA00022692"/>
    </source>
</evidence>
<dbReference type="EMBL" id="CAICTM010000129">
    <property type="protein sequence ID" value="CAB9502195.1"/>
    <property type="molecule type" value="Genomic_DNA"/>
</dbReference>
<keyword evidence="2 5" id="KW-0812">Transmembrane</keyword>
<evidence type="ECO:0000256" key="3">
    <source>
        <dbReference type="ARBA" id="ARBA00022989"/>
    </source>
</evidence>
<feature type="transmembrane region" description="Helical" evidence="5">
    <location>
        <begin position="265"/>
        <end position="285"/>
    </location>
</feature>
<dbReference type="NCBIfam" id="TIGR00803">
    <property type="entry name" value="nst"/>
    <property type="match status" value="1"/>
</dbReference>
<dbReference type="Gene3D" id="1.10.3730.20">
    <property type="match status" value="1"/>
</dbReference>
<evidence type="ECO:0000256" key="6">
    <source>
        <dbReference type="SAM" id="SignalP"/>
    </source>
</evidence>
<feature type="transmembrane region" description="Helical" evidence="5">
    <location>
        <begin position="94"/>
        <end position="112"/>
    </location>
</feature>
<dbReference type="InterPro" id="IPR037185">
    <property type="entry name" value="EmrE-like"/>
</dbReference>
<dbReference type="GO" id="GO:0015165">
    <property type="term" value="F:pyrimidine nucleotide-sugar transmembrane transporter activity"/>
    <property type="evidence" value="ECO:0007669"/>
    <property type="project" value="InterPro"/>
</dbReference>
<keyword evidence="8" id="KW-1185">Reference proteome</keyword>
<organism evidence="7 8">
    <name type="scientific">Seminavis robusta</name>
    <dbReference type="NCBI Taxonomy" id="568900"/>
    <lineage>
        <taxon>Eukaryota</taxon>
        <taxon>Sar</taxon>
        <taxon>Stramenopiles</taxon>
        <taxon>Ochrophyta</taxon>
        <taxon>Bacillariophyta</taxon>
        <taxon>Bacillariophyceae</taxon>
        <taxon>Bacillariophycidae</taxon>
        <taxon>Naviculales</taxon>
        <taxon>Naviculaceae</taxon>
        <taxon>Seminavis</taxon>
    </lineage>
</organism>
<name>A0A9N8H7I3_9STRA</name>
<dbReference type="Proteomes" id="UP001153069">
    <property type="component" value="Unassembled WGS sequence"/>
</dbReference>
<evidence type="ECO:0000313" key="7">
    <source>
        <dbReference type="EMBL" id="CAB9502195.1"/>
    </source>
</evidence>
<dbReference type="Pfam" id="PF04142">
    <property type="entry name" value="Nuc_sug_transp"/>
    <property type="match status" value="2"/>
</dbReference>
<accession>A0A9N8H7I3</accession>
<dbReference type="GO" id="GO:0000139">
    <property type="term" value="C:Golgi membrane"/>
    <property type="evidence" value="ECO:0007669"/>
    <property type="project" value="InterPro"/>
</dbReference>
<dbReference type="OrthoDB" id="408493at2759"/>
<keyword evidence="6" id="KW-0732">Signal</keyword>
<sequence length="383" mass="41855">MANTKVSPFACFLLVLLAVSNAAVVLLGRATTSKTFVANGDHFSIGHMIIVTECLKFLVAALLEEHHSYWGLKISIKKHIIENPRDAKKMAIPAFLYFAETSLIFAGLSNLSIPTFQVAFQSKILMTALLSVVMLQRKYTSVQWTCLVTLVFGISLAIAAELFRSGTPDGHWHGFLYGIANVLLAGLAMSFATVYFEKVVKESSNEDEEASPMMLETSQENNLPPASLWMRTMQLSFFSILVAIGRDMFEGSEDNNKSFFHGFTVWVWILTILNALMGVLVAAVIKYADSVLKALATSLSVILSTLLSAVFFGTRLTPTFLFGMLLVVGSVLGFSLHIDGASSRPLWEILMSSPIFGGRSWSSMGERGSQNAEDSLAAPLLVI</sequence>
<dbReference type="AlphaFoldDB" id="A0A9N8H7I3"/>
<evidence type="ECO:0000256" key="4">
    <source>
        <dbReference type="ARBA" id="ARBA00023136"/>
    </source>
</evidence>
<evidence type="ECO:0000256" key="5">
    <source>
        <dbReference type="SAM" id="Phobius"/>
    </source>
</evidence>
<feature type="transmembrane region" description="Helical" evidence="5">
    <location>
        <begin position="142"/>
        <end position="163"/>
    </location>
</feature>
<dbReference type="InterPro" id="IPR007271">
    <property type="entry name" value="Nuc_sug_transpt"/>
</dbReference>